<evidence type="ECO:0000256" key="1">
    <source>
        <dbReference type="SAM" id="MobiDB-lite"/>
    </source>
</evidence>
<keyword evidence="2" id="KW-0812">Transmembrane</keyword>
<evidence type="ECO:0000313" key="3">
    <source>
        <dbReference type="EMBL" id="GLB65834.1"/>
    </source>
</evidence>
<proteinExistence type="predicted"/>
<protein>
    <submittedName>
        <fullName evidence="3">Uncharacterized protein</fullName>
    </submittedName>
</protein>
<keyword evidence="2" id="KW-1133">Transmembrane helix</keyword>
<evidence type="ECO:0000256" key="2">
    <source>
        <dbReference type="SAM" id="Phobius"/>
    </source>
</evidence>
<comment type="caution">
    <text evidence="3">The sequence shown here is derived from an EMBL/GenBank/DDBJ whole genome shotgun (WGS) entry which is preliminary data.</text>
</comment>
<dbReference type="Proteomes" id="UP001209654">
    <property type="component" value="Unassembled WGS sequence"/>
</dbReference>
<dbReference type="RefSeq" id="WP_264794003.1">
    <property type="nucleotide sequence ID" value="NZ_BRVS01000001.1"/>
</dbReference>
<feature type="region of interest" description="Disordered" evidence="1">
    <location>
        <begin position="1"/>
        <end position="30"/>
    </location>
</feature>
<accession>A0ABQ5MPD2</accession>
<organism evidence="3 4">
    <name type="scientific">Arthrobacter mangrovi</name>
    <dbReference type="NCBI Taxonomy" id="2966350"/>
    <lineage>
        <taxon>Bacteria</taxon>
        <taxon>Bacillati</taxon>
        <taxon>Actinomycetota</taxon>
        <taxon>Actinomycetes</taxon>
        <taxon>Micrococcales</taxon>
        <taxon>Micrococcaceae</taxon>
        <taxon>Arthrobacter</taxon>
    </lineage>
</organism>
<keyword evidence="2" id="KW-0472">Membrane</keyword>
<name>A0ABQ5MPD2_9MICC</name>
<feature type="transmembrane region" description="Helical" evidence="2">
    <location>
        <begin position="41"/>
        <end position="65"/>
    </location>
</feature>
<gene>
    <name evidence="3" type="ORF">AHIS1636_02730</name>
</gene>
<dbReference type="EMBL" id="BRVS01000001">
    <property type="protein sequence ID" value="GLB65834.1"/>
    <property type="molecule type" value="Genomic_DNA"/>
</dbReference>
<reference evidence="3 4" key="1">
    <citation type="journal article" date="2023" name="Int. J. Syst. Evol. Microbiol.">
        <title>Arthrobacter mangrovi sp. nov., an actinobacterium isolated from the rhizosphere of a mangrove.</title>
        <authorList>
            <person name="Hamada M."/>
            <person name="Saitou S."/>
            <person name="Enomoto N."/>
            <person name="Nanri K."/>
            <person name="Hidaka K."/>
            <person name="Miura T."/>
            <person name="Tamura T."/>
        </authorList>
    </citation>
    <scope>NUCLEOTIDE SEQUENCE [LARGE SCALE GENOMIC DNA]</scope>
    <source>
        <strain evidence="3 4">NBRC 112813</strain>
    </source>
</reference>
<keyword evidence="4" id="KW-1185">Reference proteome</keyword>
<sequence>MTNHIEKAPNTFLFGTTGHSDPNPARRDDEPYRPLFRRPRFVFALLLLVVLFLATFAYLFFAWGLPMLMDAIDNLKASGFRIF</sequence>
<evidence type="ECO:0000313" key="4">
    <source>
        <dbReference type="Proteomes" id="UP001209654"/>
    </source>
</evidence>